<dbReference type="GeneID" id="59292232"/>
<dbReference type="AlphaFoldDB" id="A0A8H6L0R4"/>
<organism evidence="2 3">
    <name type="scientific">Letharia columbiana</name>
    <dbReference type="NCBI Taxonomy" id="112416"/>
    <lineage>
        <taxon>Eukaryota</taxon>
        <taxon>Fungi</taxon>
        <taxon>Dikarya</taxon>
        <taxon>Ascomycota</taxon>
        <taxon>Pezizomycotina</taxon>
        <taxon>Lecanoromycetes</taxon>
        <taxon>OSLEUM clade</taxon>
        <taxon>Lecanoromycetidae</taxon>
        <taxon>Lecanorales</taxon>
        <taxon>Lecanorineae</taxon>
        <taxon>Parmeliaceae</taxon>
        <taxon>Letharia</taxon>
    </lineage>
</organism>
<feature type="region of interest" description="Disordered" evidence="1">
    <location>
        <begin position="43"/>
        <end position="64"/>
    </location>
</feature>
<evidence type="ECO:0000313" key="2">
    <source>
        <dbReference type="EMBL" id="KAF6231254.1"/>
    </source>
</evidence>
<keyword evidence="3" id="KW-1185">Reference proteome</keyword>
<evidence type="ECO:0000313" key="3">
    <source>
        <dbReference type="Proteomes" id="UP000578531"/>
    </source>
</evidence>
<dbReference type="Proteomes" id="UP000578531">
    <property type="component" value="Unassembled WGS sequence"/>
</dbReference>
<dbReference type="RefSeq" id="XP_037160687.1">
    <property type="nucleotide sequence ID" value="XM_037312471.1"/>
</dbReference>
<sequence>MGDEAILGLCNRLMKSRDSVHSIREIKTGKHRSAITTIQPVNKTPEPVAQNPSQDLWTNGDGGKKASRAAFTSARFETTVKAMRVPRMRFSNPVRLPRLQSHGKPQVLETTLSASTLGTAAAIPMRGSGMCSELQVQGESNALFQDAVDSMIKITWKSIFRPSTPVRSFVFSASIQGVTRCIQPRRAVRGITDISIVVNQEFFIVNIANGASQEL</sequence>
<protein>
    <submittedName>
        <fullName evidence="2">Uncharacterized protein</fullName>
    </submittedName>
</protein>
<dbReference type="EMBL" id="JACCJC010000059">
    <property type="protein sequence ID" value="KAF6231254.1"/>
    <property type="molecule type" value="Genomic_DNA"/>
</dbReference>
<gene>
    <name evidence="2" type="ORF">HO173_010586</name>
</gene>
<name>A0A8H6L0R4_9LECA</name>
<reference evidence="2 3" key="1">
    <citation type="journal article" date="2020" name="Genomics">
        <title>Complete, high-quality genomes from long-read metagenomic sequencing of two wolf lichen thalli reveals enigmatic genome architecture.</title>
        <authorList>
            <person name="McKenzie S.K."/>
            <person name="Walston R.F."/>
            <person name="Allen J.L."/>
        </authorList>
    </citation>
    <scope>NUCLEOTIDE SEQUENCE [LARGE SCALE GENOMIC DNA]</scope>
    <source>
        <strain evidence="2">WasteWater2</strain>
    </source>
</reference>
<proteinExistence type="predicted"/>
<accession>A0A8H6L0R4</accession>
<comment type="caution">
    <text evidence="2">The sequence shown here is derived from an EMBL/GenBank/DDBJ whole genome shotgun (WGS) entry which is preliminary data.</text>
</comment>
<evidence type="ECO:0000256" key="1">
    <source>
        <dbReference type="SAM" id="MobiDB-lite"/>
    </source>
</evidence>